<evidence type="ECO:0000313" key="2">
    <source>
        <dbReference type="Proteomes" id="UP000807342"/>
    </source>
</evidence>
<dbReference type="AlphaFoldDB" id="A0A9P6BUL6"/>
<accession>A0A9P6BUL6</accession>
<dbReference type="Proteomes" id="UP000807342">
    <property type="component" value="Unassembled WGS sequence"/>
</dbReference>
<organism evidence="1 2">
    <name type="scientific">Macrolepiota fuliginosa MF-IS2</name>
    <dbReference type="NCBI Taxonomy" id="1400762"/>
    <lineage>
        <taxon>Eukaryota</taxon>
        <taxon>Fungi</taxon>
        <taxon>Dikarya</taxon>
        <taxon>Basidiomycota</taxon>
        <taxon>Agaricomycotina</taxon>
        <taxon>Agaricomycetes</taxon>
        <taxon>Agaricomycetidae</taxon>
        <taxon>Agaricales</taxon>
        <taxon>Agaricineae</taxon>
        <taxon>Agaricaceae</taxon>
        <taxon>Macrolepiota</taxon>
    </lineage>
</organism>
<comment type="caution">
    <text evidence="1">The sequence shown here is derived from an EMBL/GenBank/DDBJ whole genome shotgun (WGS) entry which is preliminary data.</text>
</comment>
<protein>
    <submittedName>
        <fullName evidence="1">Uncharacterized protein</fullName>
    </submittedName>
</protein>
<reference evidence="1" key="1">
    <citation type="submission" date="2020-11" db="EMBL/GenBank/DDBJ databases">
        <authorList>
            <consortium name="DOE Joint Genome Institute"/>
            <person name="Ahrendt S."/>
            <person name="Riley R."/>
            <person name="Andreopoulos W."/>
            <person name="Labutti K."/>
            <person name="Pangilinan J."/>
            <person name="Ruiz-Duenas F.J."/>
            <person name="Barrasa J.M."/>
            <person name="Sanchez-Garcia M."/>
            <person name="Camarero S."/>
            <person name="Miyauchi S."/>
            <person name="Serrano A."/>
            <person name="Linde D."/>
            <person name="Babiker R."/>
            <person name="Drula E."/>
            <person name="Ayuso-Fernandez I."/>
            <person name="Pacheco R."/>
            <person name="Padilla G."/>
            <person name="Ferreira P."/>
            <person name="Barriuso J."/>
            <person name="Kellner H."/>
            <person name="Castanera R."/>
            <person name="Alfaro M."/>
            <person name="Ramirez L."/>
            <person name="Pisabarro A.G."/>
            <person name="Kuo A."/>
            <person name="Tritt A."/>
            <person name="Lipzen A."/>
            <person name="He G."/>
            <person name="Yan M."/>
            <person name="Ng V."/>
            <person name="Cullen D."/>
            <person name="Martin F."/>
            <person name="Rosso M.-N."/>
            <person name="Henrissat B."/>
            <person name="Hibbett D."/>
            <person name="Martinez A.T."/>
            <person name="Grigoriev I.V."/>
        </authorList>
    </citation>
    <scope>NUCLEOTIDE SEQUENCE</scope>
    <source>
        <strain evidence="1">MF-IS2</strain>
    </source>
</reference>
<dbReference type="EMBL" id="MU152682">
    <property type="protein sequence ID" value="KAF9440271.1"/>
    <property type="molecule type" value="Genomic_DNA"/>
</dbReference>
<keyword evidence="2" id="KW-1185">Reference proteome</keyword>
<gene>
    <name evidence="1" type="ORF">P691DRAFT_802936</name>
</gene>
<evidence type="ECO:0000313" key="1">
    <source>
        <dbReference type="EMBL" id="KAF9440271.1"/>
    </source>
</evidence>
<sequence>MVLELLPNPPPNTVTLLHYPPPARQGGPSNPKPNVLSPTAHTPLHSLIVYAPV</sequence>
<proteinExistence type="predicted"/>
<name>A0A9P6BUL6_9AGAR</name>